<dbReference type="GO" id="GO:0004518">
    <property type="term" value="F:nuclease activity"/>
    <property type="evidence" value="ECO:0007669"/>
    <property type="project" value="InterPro"/>
</dbReference>
<evidence type="ECO:0000256" key="10">
    <source>
        <dbReference type="ARBA" id="ARBA00022921"/>
    </source>
</evidence>
<keyword evidence="8" id="KW-1090">Inhibition of host innate immune response by virus</keyword>
<evidence type="ECO:0000256" key="7">
    <source>
        <dbReference type="ARBA" id="ARBA00022616"/>
    </source>
</evidence>
<evidence type="ECO:0000256" key="9">
    <source>
        <dbReference type="ARBA" id="ARBA00022884"/>
    </source>
</evidence>
<dbReference type="OrthoDB" id="6970at10239"/>
<keyword evidence="9" id="KW-0694">RNA-binding</keyword>
<dbReference type="Proteomes" id="UP000127069">
    <property type="component" value="Segment"/>
</dbReference>
<protein>
    <recommendedName>
        <fullName evidence="4">Virion host shutoff protein</fullName>
    </recommendedName>
</protein>
<dbReference type="GO" id="GO:0039657">
    <property type="term" value="P:symbiont-mediated suppression of host gene expression"/>
    <property type="evidence" value="ECO:0007669"/>
    <property type="project" value="UniProtKB-KW"/>
</dbReference>
<keyword evidence="14" id="KW-0899">Viral immunoevasion</keyword>
<organism evidence="17 18">
    <name type="scientific">Saimiriine herpesvirus 1 (strain MV-5-4-PSL)</name>
    <name type="common">SaHV-1</name>
    <name type="synonym">Marmoset herpesvirus</name>
    <dbReference type="NCBI Taxonomy" id="10353"/>
    <lineage>
        <taxon>Viruses</taxon>
        <taxon>Duplodnaviria</taxon>
        <taxon>Heunggongvirae</taxon>
        <taxon>Peploviricota</taxon>
        <taxon>Herviviricetes</taxon>
        <taxon>Herpesvirales</taxon>
        <taxon>Orthoherpesviridae</taxon>
        <taxon>Alphaherpesvirinae</taxon>
        <taxon>Simplexvirus</taxon>
        <taxon>Simplexvirus saimiriinealpha1</taxon>
    </lineage>
</organism>
<evidence type="ECO:0000259" key="16">
    <source>
        <dbReference type="Pfam" id="PF00867"/>
    </source>
</evidence>
<dbReference type="GeneID" id="9829315"/>
<evidence type="ECO:0000256" key="13">
    <source>
        <dbReference type="ARBA" id="ARBA00023258"/>
    </source>
</evidence>
<dbReference type="Pfam" id="PF00867">
    <property type="entry name" value="XPG_I"/>
    <property type="match status" value="1"/>
</dbReference>
<keyword evidence="18" id="KW-1185">Reference proteome</keyword>
<evidence type="ECO:0000313" key="17">
    <source>
        <dbReference type="EMBL" id="ADO13786.1"/>
    </source>
</evidence>
<keyword evidence="10" id="KW-0426">Late protein</keyword>
<keyword evidence="6" id="KW-0945">Host-virus interaction</keyword>
<name>E2IUC8_SHV1</name>
<keyword evidence="7" id="KW-1132">Decay of host mRNAs by virus</keyword>
<organismHost>
    <name type="scientific">Saimiri</name>
    <name type="common">squirrel monkeys</name>
    <dbReference type="NCBI Taxonomy" id="9520"/>
</organismHost>
<dbReference type="InterPro" id="IPR006086">
    <property type="entry name" value="XPG-I_dom"/>
</dbReference>
<comment type="subunit">
    <text evidence="3">Interacts with human EIF4H, EIF4A1 and EIF4A2; interaction with eIF4AI and EIF4A2 presumably allows Vhs protein to associate with the eIF4F cap-binding complex.</text>
</comment>
<feature type="region of interest" description="Disordered" evidence="15">
    <location>
        <begin position="108"/>
        <end position="188"/>
    </location>
</feature>
<keyword evidence="12" id="KW-1262">Eukaryotic host gene expression shutoff by virus</keyword>
<evidence type="ECO:0000256" key="1">
    <source>
        <dbReference type="ARBA" id="ARBA00004328"/>
    </source>
</evidence>
<evidence type="ECO:0000313" key="18">
    <source>
        <dbReference type="Proteomes" id="UP000127069"/>
    </source>
</evidence>
<evidence type="ECO:0000256" key="14">
    <source>
        <dbReference type="ARBA" id="ARBA00023280"/>
    </source>
</evidence>
<dbReference type="KEGG" id="vg:9829315"/>
<evidence type="ECO:0000256" key="8">
    <source>
        <dbReference type="ARBA" id="ARBA00022632"/>
    </source>
</evidence>
<sequence length="517" mass="57955">MGLFGMMKFAYAHRLVHRQSIRPPAGMVVPVAVDLWNVMYTLVEKYAQRYPAYSDEAITVRCLAHLLGVLAKRRLYPIFVTDRGADCNGRVVYGAKAILARTTAQYGSGEAAGYDDTDAESPLPSPLDYTAPGPDDRRSAYAPGTAFSSIRRRGRPAPRLSQSPGEPAPPLGGAPASTRRPSGGRSSGRLAHQLCMRVVRALGYPYVNSGQMEADDACANLYHTNTVAYVFSTDTDLLLMGCDIILDVGPCFLPTIRCRDVLRYLKMSYPQFLAMFVRCHTDLHPGHTCRSVDDVLQDFNWFSPGSHPEPDPDSGSDSDWSLHISRRSRRRSKKKSIPDHVTESQISWAAILEADAPGAVPDPTEDDEFYEDFQHLCGGFDAQRLDDDAAADADSEESLHASHQRYTITRRRNIIRDATEALDWLPEPQTREDVVERRFVKYVISLITPRQQGSWTLLKRVPVFQDERDVDVVQYAVQRHVAYPEDAEQVLAQLWYTVPAPSPYQSVLDRFWNDSLN</sequence>
<evidence type="ECO:0000256" key="2">
    <source>
        <dbReference type="ARBA" id="ARBA00009669"/>
    </source>
</evidence>
<organismHost>
    <name type="scientific">Callithrix</name>
    <dbReference type="NCBI Taxonomy" id="9481"/>
</organismHost>
<comment type="similarity">
    <text evidence="2">Belongs to the herpesviridae VHS protein family.</text>
</comment>
<evidence type="ECO:0000256" key="6">
    <source>
        <dbReference type="ARBA" id="ARBA00022581"/>
    </source>
</evidence>
<reference evidence="17 18" key="1">
    <citation type="journal article" date="2011" name="Virology">
        <title>Structure and sequence of the saimiriine herpesvirus 1 genome.</title>
        <authorList>
            <person name="Tyler S."/>
            <person name="Severini A."/>
            <person name="Black D."/>
            <person name="Walker M."/>
            <person name="Eberle R."/>
        </authorList>
    </citation>
    <scope>NUCLEOTIDE SEQUENCE [LARGE SCALE GENOMIC DNA]</scope>
    <source>
        <strain evidence="17">MV 5-4</strain>
    </source>
</reference>
<dbReference type="GO" id="GO:0003723">
    <property type="term" value="F:RNA binding"/>
    <property type="evidence" value="ECO:0007669"/>
    <property type="project" value="UniProtKB-KW"/>
</dbReference>
<keyword evidence="5" id="KW-1192">Host mRNA suppression by virus</keyword>
<dbReference type="GO" id="GO:0052170">
    <property type="term" value="P:symbiont-mediated suppression of host innate immune response"/>
    <property type="evidence" value="ECO:0007669"/>
    <property type="project" value="UniProtKB-KW"/>
</dbReference>
<comment type="subcellular location">
    <subcellularLocation>
        <location evidence="1">Virion</location>
    </subcellularLocation>
</comment>
<dbReference type="Gene3D" id="3.40.50.1010">
    <property type="entry name" value="5'-nuclease"/>
    <property type="match status" value="1"/>
</dbReference>
<evidence type="ECO:0000256" key="4">
    <source>
        <dbReference type="ARBA" id="ARBA00018606"/>
    </source>
</evidence>
<evidence type="ECO:0000256" key="11">
    <source>
        <dbReference type="ARBA" id="ARBA00022995"/>
    </source>
</evidence>
<dbReference type="RefSeq" id="YP_003933798.1">
    <property type="nucleotide sequence ID" value="NC_014567.1"/>
</dbReference>
<feature type="domain" description="XPG-I" evidence="16">
    <location>
        <begin position="205"/>
        <end position="275"/>
    </location>
</feature>
<keyword evidence="11" id="KW-1190">Host gene expression shutoff by virus</keyword>
<evidence type="ECO:0000256" key="12">
    <source>
        <dbReference type="ARBA" id="ARBA00023247"/>
    </source>
</evidence>
<dbReference type="SUPFAM" id="SSF88723">
    <property type="entry name" value="PIN domain-like"/>
    <property type="match status" value="1"/>
</dbReference>
<dbReference type="GO" id="GO:0039595">
    <property type="term" value="P:symbiont-mediated degradation of host mRNA"/>
    <property type="evidence" value="ECO:0007669"/>
    <property type="project" value="UniProtKB-KW"/>
</dbReference>
<dbReference type="InterPro" id="IPR029060">
    <property type="entry name" value="PIN-like_dom_sf"/>
</dbReference>
<dbReference type="EMBL" id="HM625781">
    <property type="protein sequence ID" value="ADO13786.1"/>
    <property type="molecule type" value="Genomic_DNA"/>
</dbReference>
<feature type="compositionally biased region" description="Low complexity" evidence="15">
    <location>
        <begin position="173"/>
        <end position="188"/>
    </location>
</feature>
<gene>
    <name evidence="17" type="primary">UL41</name>
</gene>
<accession>E2IUC8</accession>
<evidence type="ECO:0000256" key="3">
    <source>
        <dbReference type="ARBA" id="ARBA00011134"/>
    </source>
</evidence>
<evidence type="ECO:0000256" key="5">
    <source>
        <dbReference type="ARBA" id="ARBA00022557"/>
    </source>
</evidence>
<proteinExistence type="inferred from homology"/>
<evidence type="ECO:0000256" key="15">
    <source>
        <dbReference type="SAM" id="MobiDB-lite"/>
    </source>
</evidence>
<keyword evidence="13" id="KW-0922">Interferon antiviral system evasion</keyword>